<proteinExistence type="predicted"/>
<sequence length="203" mass="23420">MKNLRNNLIKGFIYISLIAFGYVLTRFIEVPYFEISKTIDISYILTLVVTAWLAILITTVFEKKNNDHRVEKDLIITRVGNIYDIAASLQLESNSGRIHISEASSSLKRINTALNSIYKIVDKCHFNINVDLKDRLRLILSDIRNTLTNTPSITDEQLNSKDLPIEIKDSIIHFNKERISQLEVKFDTLKDLLLELQIDINKK</sequence>
<keyword evidence="1" id="KW-0812">Transmembrane</keyword>
<dbReference type="RefSeq" id="WP_106565453.1">
    <property type="nucleotide sequence ID" value="NZ_PYGF01000001.1"/>
</dbReference>
<reference evidence="2 3" key="1">
    <citation type="submission" date="2018-03" db="EMBL/GenBank/DDBJ databases">
        <title>Genomic Encyclopedia of Archaeal and Bacterial Type Strains, Phase II (KMG-II): from individual species to whole genera.</title>
        <authorList>
            <person name="Goeker M."/>
        </authorList>
    </citation>
    <scope>NUCLEOTIDE SEQUENCE [LARGE SCALE GENOMIC DNA]</scope>
    <source>
        <strain evidence="2 3">DSM 28057</strain>
    </source>
</reference>
<accession>A0A2P8ED00</accession>
<evidence type="ECO:0000256" key="1">
    <source>
        <dbReference type="SAM" id="Phobius"/>
    </source>
</evidence>
<feature type="transmembrane region" description="Helical" evidence="1">
    <location>
        <begin position="41"/>
        <end position="61"/>
    </location>
</feature>
<dbReference type="EMBL" id="PYGF01000001">
    <property type="protein sequence ID" value="PSL07355.1"/>
    <property type="molecule type" value="Genomic_DNA"/>
</dbReference>
<organism evidence="2 3">
    <name type="scientific">Cecembia rubra</name>
    <dbReference type="NCBI Taxonomy" id="1485585"/>
    <lineage>
        <taxon>Bacteria</taxon>
        <taxon>Pseudomonadati</taxon>
        <taxon>Bacteroidota</taxon>
        <taxon>Cytophagia</taxon>
        <taxon>Cytophagales</taxon>
        <taxon>Cyclobacteriaceae</taxon>
        <taxon>Cecembia</taxon>
    </lineage>
</organism>
<comment type="caution">
    <text evidence="2">The sequence shown here is derived from an EMBL/GenBank/DDBJ whole genome shotgun (WGS) entry which is preliminary data.</text>
</comment>
<evidence type="ECO:0000313" key="2">
    <source>
        <dbReference type="EMBL" id="PSL07355.1"/>
    </source>
</evidence>
<evidence type="ECO:0000313" key="3">
    <source>
        <dbReference type="Proteomes" id="UP000240708"/>
    </source>
</evidence>
<name>A0A2P8ED00_9BACT</name>
<feature type="transmembrane region" description="Helical" evidence="1">
    <location>
        <begin position="12"/>
        <end position="29"/>
    </location>
</feature>
<protein>
    <submittedName>
        <fullName evidence="2">Uncharacterized protein</fullName>
    </submittedName>
</protein>
<keyword evidence="1" id="KW-1133">Transmembrane helix</keyword>
<dbReference type="AlphaFoldDB" id="A0A2P8ED00"/>
<gene>
    <name evidence="2" type="ORF">CLV48_101285</name>
</gene>
<dbReference type="Proteomes" id="UP000240708">
    <property type="component" value="Unassembled WGS sequence"/>
</dbReference>
<keyword evidence="1" id="KW-0472">Membrane</keyword>
<dbReference type="OrthoDB" id="1493890at2"/>
<keyword evidence="3" id="KW-1185">Reference proteome</keyword>